<evidence type="ECO:0000259" key="2">
    <source>
        <dbReference type="PROSITE" id="PS50113"/>
    </source>
</evidence>
<dbReference type="GO" id="GO:0006355">
    <property type="term" value="P:regulation of DNA-templated transcription"/>
    <property type="evidence" value="ECO:0007669"/>
    <property type="project" value="InterPro"/>
</dbReference>
<dbReference type="KEGG" id="lins:G7067_11325"/>
<dbReference type="CDD" id="cd00130">
    <property type="entry name" value="PAS"/>
    <property type="match status" value="1"/>
</dbReference>
<dbReference type="PROSITE" id="PS50887">
    <property type="entry name" value="GGDEF"/>
    <property type="match status" value="1"/>
</dbReference>
<protein>
    <submittedName>
        <fullName evidence="5">EAL domain-containing protein</fullName>
    </submittedName>
</protein>
<dbReference type="SUPFAM" id="SSF141868">
    <property type="entry name" value="EAL domain-like"/>
    <property type="match status" value="1"/>
</dbReference>
<dbReference type="NCBIfam" id="TIGR00229">
    <property type="entry name" value="sensory_box"/>
    <property type="match status" value="1"/>
</dbReference>
<dbReference type="Gene3D" id="3.20.20.450">
    <property type="entry name" value="EAL domain"/>
    <property type="match status" value="1"/>
</dbReference>
<dbReference type="SMART" id="SM00086">
    <property type="entry name" value="PAC"/>
    <property type="match status" value="1"/>
</dbReference>
<feature type="domain" description="PAC" evidence="2">
    <location>
        <begin position="81"/>
        <end position="135"/>
    </location>
</feature>
<dbReference type="SUPFAM" id="SSF55785">
    <property type="entry name" value="PYP-like sensor domain (PAS domain)"/>
    <property type="match status" value="1"/>
</dbReference>
<dbReference type="SUPFAM" id="SSF55073">
    <property type="entry name" value="Nucleotide cyclase"/>
    <property type="match status" value="1"/>
</dbReference>
<accession>A0A6G8FK93</accession>
<dbReference type="PANTHER" id="PTHR44757">
    <property type="entry name" value="DIGUANYLATE CYCLASE DGCP"/>
    <property type="match status" value="1"/>
</dbReference>
<dbReference type="RefSeq" id="WP_166324390.1">
    <property type="nucleotide sequence ID" value="NZ_CP049934.1"/>
</dbReference>
<feature type="domain" description="EAL" evidence="3">
    <location>
        <begin position="338"/>
        <end position="430"/>
    </location>
</feature>
<dbReference type="PROSITE" id="PS50883">
    <property type="entry name" value="EAL"/>
    <property type="match status" value="1"/>
</dbReference>
<dbReference type="InterPro" id="IPR043128">
    <property type="entry name" value="Rev_trsase/Diguanyl_cyclase"/>
</dbReference>
<dbReference type="SMART" id="SM00091">
    <property type="entry name" value="PAS"/>
    <property type="match status" value="1"/>
</dbReference>
<dbReference type="InterPro" id="IPR035965">
    <property type="entry name" value="PAS-like_dom_sf"/>
</dbReference>
<proteinExistence type="predicted"/>
<dbReference type="PANTHER" id="PTHR44757:SF2">
    <property type="entry name" value="BIOFILM ARCHITECTURE MAINTENANCE PROTEIN MBAA"/>
    <property type="match status" value="1"/>
</dbReference>
<reference evidence="5 6" key="1">
    <citation type="submission" date="2020-03" db="EMBL/GenBank/DDBJ databases">
        <title>Leucobacter sp. nov., isolated from beetles.</title>
        <authorList>
            <person name="Hyun D.-W."/>
            <person name="Bae J.-W."/>
        </authorList>
    </citation>
    <scope>NUCLEOTIDE SEQUENCE [LARGE SCALE GENOMIC DNA]</scope>
    <source>
        <strain evidence="5 6">HDW9B</strain>
    </source>
</reference>
<keyword evidence="6" id="KW-1185">Reference proteome</keyword>
<dbReference type="AlphaFoldDB" id="A0A6G8FK93"/>
<name>A0A6G8FK93_9MICO</name>
<gene>
    <name evidence="5" type="ORF">G7067_11325</name>
</gene>
<organism evidence="5 6">
    <name type="scientific">Leucobacter insecticola</name>
    <dbReference type="NCBI Taxonomy" id="2714934"/>
    <lineage>
        <taxon>Bacteria</taxon>
        <taxon>Bacillati</taxon>
        <taxon>Actinomycetota</taxon>
        <taxon>Actinomycetes</taxon>
        <taxon>Micrococcales</taxon>
        <taxon>Microbacteriaceae</taxon>
        <taxon>Leucobacter</taxon>
    </lineage>
</organism>
<dbReference type="InterPro" id="IPR001633">
    <property type="entry name" value="EAL_dom"/>
</dbReference>
<dbReference type="Pfam" id="PF00990">
    <property type="entry name" value="GGDEF"/>
    <property type="match status" value="1"/>
</dbReference>
<dbReference type="InterPro" id="IPR029787">
    <property type="entry name" value="Nucleotide_cyclase"/>
</dbReference>
<dbReference type="CDD" id="cd01948">
    <property type="entry name" value="EAL"/>
    <property type="match status" value="1"/>
</dbReference>
<dbReference type="Gene3D" id="3.30.450.20">
    <property type="entry name" value="PAS domain"/>
    <property type="match status" value="1"/>
</dbReference>
<dbReference type="InterPro" id="IPR035919">
    <property type="entry name" value="EAL_sf"/>
</dbReference>
<feature type="domain" description="PAS" evidence="1">
    <location>
        <begin position="25"/>
        <end position="56"/>
    </location>
</feature>
<dbReference type="Pfam" id="PF00563">
    <property type="entry name" value="EAL"/>
    <property type="match status" value="1"/>
</dbReference>
<dbReference type="SMART" id="SM00267">
    <property type="entry name" value="GGDEF"/>
    <property type="match status" value="1"/>
</dbReference>
<dbReference type="InterPro" id="IPR000160">
    <property type="entry name" value="GGDEF_dom"/>
</dbReference>
<dbReference type="InterPro" id="IPR001610">
    <property type="entry name" value="PAC"/>
</dbReference>
<sequence>MHSKWGVPREILDDILYALDTYTVVTITDRHGVITYANDRFCELAKYSREELVGQTHKLVSSGLHDPELYAELWSTIRSGNHWRGLLCNRAKDGSYYWLETLIVPILDESGTPDRYISIRSEATERHLAQERVKQLAYVDSVTRLPNRMSMLQTMAKAAEKRKGGFCAFLSVSIDELSAVNDAFGIETGEQLLREATARLQDLAGPLHAIARLGAGVFGLFLVDLGDEQSAVIRSLAVAEQVVAKLSEPLDLGAGIVIDGSVSVGCVLWADAALTPSVATVNEDTHTPGYRPGSFVNAEDPSEVVMSSEVARKRARQSGGARRLRFFEQHMIEEARERVQLVAQLRLGIERDELRLFSQPIVDRERRVLGEEVLLRWMNPERGLVPPDEFIPLAEQTGMIIEIGEWVLHQACAQLAAWGVILRPSTSPCR</sequence>
<evidence type="ECO:0000259" key="4">
    <source>
        <dbReference type="PROSITE" id="PS50887"/>
    </source>
</evidence>
<dbReference type="PROSITE" id="PS50113">
    <property type="entry name" value="PAC"/>
    <property type="match status" value="1"/>
</dbReference>
<evidence type="ECO:0000313" key="6">
    <source>
        <dbReference type="Proteomes" id="UP000501387"/>
    </source>
</evidence>
<evidence type="ECO:0000259" key="3">
    <source>
        <dbReference type="PROSITE" id="PS50883"/>
    </source>
</evidence>
<dbReference type="InterPro" id="IPR013767">
    <property type="entry name" value="PAS_fold"/>
</dbReference>
<feature type="domain" description="GGDEF" evidence="4">
    <location>
        <begin position="165"/>
        <end position="329"/>
    </location>
</feature>
<dbReference type="Gene3D" id="3.30.70.270">
    <property type="match status" value="1"/>
</dbReference>
<dbReference type="EMBL" id="CP049934">
    <property type="protein sequence ID" value="QIM16856.1"/>
    <property type="molecule type" value="Genomic_DNA"/>
</dbReference>
<dbReference type="InterPro" id="IPR052155">
    <property type="entry name" value="Biofilm_reg_signaling"/>
</dbReference>
<dbReference type="Pfam" id="PF00989">
    <property type="entry name" value="PAS"/>
    <property type="match status" value="1"/>
</dbReference>
<dbReference type="InterPro" id="IPR000014">
    <property type="entry name" value="PAS"/>
</dbReference>
<evidence type="ECO:0000313" key="5">
    <source>
        <dbReference type="EMBL" id="QIM16856.1"/>
    </source>
</evidence>
<evidence type="ECO:0000259" key="1">
    <source>
        <dbReference type="PROSITE" id="PS50112"/>
    </source>
</evidence>
<dbReference type="PROSITE" id="PS50112">
    <property type="entry name" value="PAS"/>
    <property type="match status" value="1"/>
</dbReference>
<dbReference type="Proteomes" id="UP000501387">
    <property type="component" value="Chromosome"/>
</dbReference>
<dbReference type="InterPro" id="IPR000700">
    <property type="entry name" value="PAS-assoc_C"/>
</dbReference>